<dbReference type="AlphaFoldDB" id="A0AA89BMJ3"/>
<comment type="caution">
    <text evidence="2">The sequence shown here is derived from an EMBL/GenBank/DDBJ whole genome shotgun (WGS) entry which is preliminary data.</text>
</comment>
<evidence type="ECO:0000313" key="3">
    <source>
        <dbReference type="Proteomes" id="UP001186944"/>
    </source>
</evidence>
<feature type="region of interest" description="Disordered" evidence="1">
    <location>
        <begin position="55"/>
        <end position="127"/>
    </location>
</feature>
<evidence type="ECO:0000256" key="1">
    <source>
        <dbReference type="SAM" id="MobiDB-lite"/>
    </source>
</evidence>
<feature type="compositionally biased region" description="Polar residues" evidence="1">
    <location>
        <begin position="103"/>
        <end position="112"/>
    </location>
</feature>
<dbReference type="Proteomes" id="UP001186944">
    <property type="component" value="Unassembled WGS sequence"/>
</dbReference>
<reference evidence="2" key="1">
    <citation type="submission" date="2019-08" db="EMBL/GenBank/DDBJ databases">
        <title>The improved chromosome-level genome for the pearl oyster Pinctada fucata martensii using PacBio sequencing and Hi-C.</title>
        <authorList>
            <person name="Zheng Z."/>
        </authorList>
    </citation>
    <scope>NUCLEOTIDE SEQUENCE</scope>
    <source>
        <strain evidence="2">ZZ-2019</strain>
        <tissue evidence="2">Adductor muscle</tissue>
    </source>
</reference>
<evidence type="ECO:0000313" key="2">
    <source>
        <dbReference type="EMBL" id="KAK3088332.1"/>
    </source>
</evidence>
<feature type="compositionally biased region" description="Polar residues" evidence="1">
    <location>
        <begin position="80"/>
        <end position="95"/>
    </location>
</feature>
<protein>
    <submittedName>
        <fullName evidence="2">Uncharacterized protein</fullName>
    </submittedName>
</protein>
<accession>A0AA89BMJ3</accession>
<keyword evidence="3" id="KW-1185">Reference proteome</keyword>
<organism evidence="2 3">
    <name type="scientific">Pinctada imbricata</name>
    <name type="common">Atlantic pearl-oyster</name>
    <name type="synonym">Pinctada martensii</name>
    <dbReference type="NCBI Taxonomy" id="66713"/>
    <lineage>
        <taxon>Eukaryota</taxon>
        <taxon>Metazoa</taxon>
        <taxon>Spiralia</taxon>
        <taxon>Lophotrochozoa</taxon>
        <taxon>Mollusca</taxon>
        <taxon>Bivalvia</taxon>
        <taxon>Autobranchia</taxon>
        <taxon>Pteriomorphia</taxon>
        <taxon>Pterioida</taxon>
        <taxon>Pterioidea</taxon>
        <taxon>Pteriidae</taxon>
        <taxon>Pinctada</taxon>
    </lineage>
</organism>
<feature type="region of interest" description="Disordered" evidence="1">
    <location>
        <begin position="212"/>
        <end position="233"/>
    </location>
</feature>
<gene>
    <name evidence="2" type="ORF">FSP39_017763</name>
</gene>
<name>A0AA89BMJ3_PINIB</name>
<dbReference type="EMBL" id="VSWD01000011">
    <property type="protein sequence ID" value="KAK3088332.1"/>
    <property type="molecule type" value="Genomic_DNA"/>
</dbReference>
<sequence length="244" mass="27603">MREQKVETGYNRPFNSAITKRRASVTFDIGIIKEEESELSSWKNEKDKGIIFRRMSAPELPPIQTSPSPMTIPRHRYLHSRSNNKSNTSENSQRSRPMKSPFSAGSSESNNSHGHRRVPNGLVGHRSKTWVPSDQTLTEITPNQKVLSIDKTDILTRNTRNAGTVNGMRRYASTVQLTPQKSTVDDDLLDYDSSSDSDKDQMIITWLIGVDTEDPEEPPEQEIFYPDEPPQTDTAVHIIYNGDS</sequence>
<proteinExistence type="predicted"/>